<dbReference type="EMBL" id="KB097222">
    <property type="protein sequence ID" value="ESN98102.1"/>
    <property type="molecule type" value="Genomic_DNA"/>
</dbReference>
<dbReference type="SUPFAM" id="SSF50249">
    <property type="entry name" value="Nucleic acid-binding proteins"/>
    <property type="match status" value="1"/>
</dbReference>
<feature type="domain" description="Aminoacyl-transfer RNA synthetases class-II family profile" evidence="7">
    <location>
        <begin position="211"/>
        <end position="634"/>
    </location>
</feature>
<dbReference type="GO" id="GO:0005739">
    <property type="term" value="C:mitochondrion"/>
    <property type="evidence" value="ECO:0000318"/>
    <property type="project" value="GO_Central"/>
</dbReference>
<dbReference type="SUPFAM" id="SSF55261">
    <property type="entry name" value="GAD domain-like"/>
    <property type="match status" value="1"/>
</dbReference>
<comment type="similarity">
    <text evidence="1">Belongs to the class-II aminoacyl-tRNA synthetase family. Type 1 subfamily.</text>
</comment>
<evidence type="ECO:0000256" key="2">
    <source>
        <dbReference type="ARBA" id="ARBA00022598"/>
    </source>
</evidence>
<keyword evidence="2" id="KW-0436">Ligase</keyword>
<accession>T1FUM0</accession>
<dbReference type="STRING" id="6412.T1FUM0"/>
<reference evidence="8 10" key="2">
    <citation type="journal article" date="2013" name="Nature">
        <title>Insights into bilaterian evolution from three spiralian genomes.</title>
        <authorList>
            <person name="Simakov O."/>
            <person name="Marletaz F."/>
            <person name="Cho S.J."/>
            <person name="Edsinger-Gonzales E."/>
            <person name="Havlak P."/>
            <person name="Hellsten U."/>
            <person name="Kuo D.H."/>
            <person name="Larsson T."/>
            <person name="Lv J."/>
            <person name="Arendt D."/>
            <person name="Savage R."/>
            <person name="Osoegawa K."/>
            <person name="de Jong P."/>
            <person name="Grimwood J."/>
            <person name="Chapman J.A."/>
            <person name="Shapiro H."/>
            <person name="Aerts A."/>
            <person name="Otillar R.P."/>
            <person name="Terry A.Y."/>
            <person name="Boore J.L."/>
            <person name="Grigoriev I.V."/>
            <person name="Lindberg D.R."/>
            <person name="Seaver E.C."/>
            <person name="Weisblat D.A."/>
            <person name="Putnam N.H."/>
            <person name="Rokhsar D.S."/>
        </authorList>
    </citation>
    <scope>NUCLEOTIDE SEQUENCE</scope>
</reference>
<dbReference type="InterPro" id="IPR002312">
    <property type="entry name" value="Asp/Asn-tRNA-synth_IIb"/>
</dbReference>
<dbReference type="Pfam" id="PF00152">
    <property type="entry name" value="tRNA-synt_2"/>
    <property type="match status" value="1"/>
</dbReference>
<proteinExistence type="inferred from homology"/>
<keyword evidence="5" id="KW-0648">Protein biosynthesis</keyword>
<dbReference type="GO" id="GO:0005524">
    <property type="term" value="F:ATP binding"/>
    <property type="evidence" value="ECO:0007669"/>
    <property type="project" value="UniProtKB-KW"/>
</dbReference>
<dbReference type="InterPro" id="IPR004365">
    <property type="entry name" value="NA-bd_OB_tRNA"/>
</dbReference>
<evidence type="ECO:0000259" key="7">
    <source>
        <dbReference type="PROSITE" id="PS50862"/>
    </source>
</evidence>
<dbReference type="InterPro" id="IPR012340">
    <property type="entry name" value="NA-bd_OB-fold"/>
</dbReference>
<protein>
    <recommendedName>
        <fullName evidence="7">Aminoacyl-transfer RNA synthetases class-II family profile domain-containing protein</fullName>
    </recommendedName>
</protein>
<dbReference type="HOGENOM" id="CLU_014330_3_1_1"/>
<reference evidence="9" key="3">
    <citation type="submission" date="2015-06" db="UniProtKB">
        <authorList>
            <consortium name="EnsemblMetazoa"/>
        </authorList>
    </citation>
    <scope>IDENTIFICATION</scope>
</reference>
<dbReference type="OrthoDB" id="439710at2759"/>
<dbReference type="Gene3D" id="3.30.930.10">
    <property type="entry name" value="Bira Bifunctional Protein, Domain 2"/>
    <property type="match status" value="1"/>
</dbReference>
<dbReference type="Gene3D" id="2.40.50.140">
    <property type="entry name" value="Nucleic acid-binding proteins"/>
    <property type="match status" value="1"/>
</dbReference>
<dbReference type="GO" id="GO:0004815">
    <property type="term" value="F:aspartate-tRNA ligase activity"/>
    <property type="evidence" value="ECO:0000318"/>
    <property type="project" value="GO_Central"/>
</dbReference>
<dbReference type="EnsemblMetazoa" id="HelroT193089">
    <property type="protein sequence ID" value="HelroP193089"/>
    <property type="gene ID" value="HelroG193089"/>
</dbReference>
<dbReference type="eggNOG" id="KOG2411">
    <property type="taxonomic scope" value="Eukaryota"/>
</dbReference>
<evidence type="ECO:0000313" key="8">
    <source>
        <dbReference type="EMBL" id="ESN98102.1"/>
    </source>
</evidence>
<organism evidence="9 10">
    <name type="scientific">Helobdella robusta</name>
    <name type="common">Californian leech</name>
    <dbReference type="NCBI Taxonomy" id="6412"/>
    <lineage>
        <taxon>Eukaryota</taxon>
        <taxon>Metazoa</taxon>
        <taxon>Spiralia</taxon>
        <taxon>Lophotrochozoa</taxon>
        <taxon>Annelida</taxon>
        <taxon>Clitellata</taxon>
        <taxon>Hirudinea</taxon>
        <taxon>Rhynchobdellida</taxon>
        <taxon>Glossiphoniidae</taxon>
        <taxon>Helobdella</taxon>
    </lineage>
</organism>
<dbReference type="EMBL" id="AMQM01006016">
    <property type="status" value="NOT_ANNOTATED_CDS"/>
    <property type="molecule type" value="Genomic_DNA"/>
</dbReference>
<dbReference type="InterPro" id="IPR006195">
    <property type="entry name" value="aa-tRNA-synth_II"/>
</dbReference>
<name>T1FUM0_HELRO</name>
<dbReference type="PANTHER" id="PTHR22594:SF5">
    <property type="entry name" value="ASPARTATE--TRNA LIGASE, MITOCHONDRIAL"/>
    <property type="match status" value="1"/>
</dbReference>
<dbReference type="RefSeq" id="XP_009023795.1">
    <property type="nucleotide sequence ID" value="XM_009025547.1"/>
</dbReference>
<sequence>MASRNFLLKSRLLVTSSTNQKFNNLKNLSSIKLNDSILNLKSCPLASYRTRSDFPDHARSESSNKKEINSGPAIKNIRKTCRITKENLSERVKISGWVQYKRMLGQFMVLRDSYGFIQVMVNDPLILISLKDLPLESVLEVTGVVRYRPEEQSNEDMPSGELEVLAENVQILNRCNARLPFQIQEFHEVKEPLRLQYRYLDLRHRKLQQNLRQRSKILFKMREYLMANEFVDVETPILFRKTPGGAREFIVPTHDKGKAYCLPQSPQQFKQLLMVGGIDRYMQIAKCFRDETAKPDRQPEFTQVDIEMSFVDVEDVKNIVEGMLVHSWPGHLKPIHSPFPKMDFHDAIRVYGSDKPDTRFDNTLQEVTDIFEHCNFTPLMKSFRNRPMESIQVVQFPHVSPYLSNKDVSYLTKVLKSSFHEKHRAFFAIVRIKEDNSWHGTLHKMIGDLTYKRLEERLQLNPGDVFIIAAGLDRNACLTAGKFRVEMASLLKEKGISVYEDDDSMNFLWIENFPLFLPKEDGSGGLESAHHPFTAPHPDDLTCIYSNPEAARGLHYDLVLNGAEVGGGSIRIHNADLQKYVLQDILKEDAAPLQHLIDALNSGCPPHGGIALGVDRYLSIICNTQSIRDVIAFPKSSEGKCLMSQAPSTISKDDMEYYHLTVKE</sequence>
<dbReference type="KEGG" id="hro:HELRODRAFT_193089"/>
<dbReference type="Gene3D" id="3.30.1360.30">
    <property type="entry name" value="GAD-like domain"/>
    <property type="match status" value="1"/>
</dbReference>
<dbReference type="GO" id="GO:0006422">
    <property type="term" value="P:aspartyl-tRNA aminoacylation"/>
    <property type="evidence" value="ECO:0000318"/>
    <property type="project" value="GO_Central"/>
</dbReference>
<evidence type="ECO:0000256" key="1">
    <source>
        <dbReference type="ARBA" id="ARBA00006303"/>
    </source>
</evidence>
<dbReference type="InterPro" id="IPR004364">
    <property type="entry name" value="Aa-tRNA-synt_II"/>
</dbReference>
<dbReference type="PRINTS" id="PR01042">
    <property type="entry name" value="TRNASYNTHASP"/>
</dbReference>
<dbReference type="SUPFAM" id="SSF55681">
    <property type="entry name" value="Class II aaRS and biotin synthetases"/>
    <property type="match status" value="1"/>
</dbReference>
<evidence type="ECO:0000256" key="3">
    <source>
        <dbReference type="ARBA" id="ARBA00022741"/>
    </source>
</evidence>
<dbReference type="InterPro" id="IPR004524">
    <property type="entry name" value="Asp-tRNA-ligase_1"/>
</dbReference>
<dbReference type="PANTHER" id="PTHR22594">
    <property type="entry name" value="ASPARTYL/LYSYL-TRNA SYNTHETASE"/>
    <property type="match status" value="1"/>
</dbReference>
<dbReference type="HAMAP" id="MF_00044">
    <property type="entry name" value="Asp_tRNA_synth_type1"/>
    <property type="match status" value="1"/>
</dbReference>
<dbReference type="NCBIfam" id="NF001750">
    <property type="entry name" value="PRK00476.1"/>
    <property type="match status" value="1"/>
</dbReference>
<dbReference type="FunCoup" id="T1FUM0">
    <property type="interactions" value="1509"/>
</dbReference>
<dbReference type="GO" id="GO:0003676">
    <property type="term" value="F:nucleic acid binding"/>
    <property type="evidence" value="ECO:0007669"/>
    <property type="project" value="InterPro"/>
</dbReference>
<reference evidence="10" key="1">
    <citation type="submission" date="2012-12" db="EMBL/GenBank/DDBJ databases">
        <authorList>
            <person name="Hellsten U."/>
            <person name="Grimwood J."/>
            <person name="Chapman J.A."/>
            <person name="Shapiro H."/>
            <person name="Aerts A."/>
            <person name="Otillar R.P."/>
            <person name="Terry A.Y."/>
            <person name="Boore J.L."/>
            <person name="Simakov O."/>
            <person name="Marletaz F."/>
            <person name="Cho S.-J."/>
            <person name="Edsinger-Gonzales E."/>
            <person name="Havlak P."/>
            <person name="Kuo D.-H."/>
            <person name="Larsson T."/>
            <person name="Lv J."/>
            <person name="Arendt D."/>
            <person name="Savage R."/>
            <person name="Osoegawa K."/>
            <person name="de Jong P."/>
            <person name="Lindberg D.R."/>
            <person name="Seaver E.C."/>
            <person name="Weisblat D.A."/>
            <person name="Putnam N.H."/>
            <person name="Grigoriev I.V."/>
            <person name="Rokhsar D.S."/>
        </authorList>
    </citation>
    <scope>NUCLEOTIDE SEQUENCE</scope>
</reference>
<dbReference type="Proteomes" id="UP000015101">
    <property type="component" value="Unassembled WGS sequence"/>
</dbReference>
<dbReference type="PROSITE" id="PS50862">
    <property type="entry name" value="AA_TRNA_LIGASE_II"/>
    <property type="match status" value="1"/>
</dbReference>
<evidence type="ECO:0000256" key="6">
    <source>
        <dbReference type="ARBA" id="ARBA00023146"/>
    </source>
</evidence>
<evidence type="ECO:0000313" key="10">
    <source>
        <dbReference type="Proteomes" id="UP000015101"/>
    </source>
</evidence>
<dbReference type="InterPro" id="IPR045864">
    <property type="entry name" value="aa-tRNA-synth_II/BPL/LPL"/>
</dbReference>
<evidence type="ECO:0000256" key="4">
    <source>
        <dbReference type="ARBA" id="ARBA00022840"/>
    </source>
</evidence>
<evidence type="ECO:0000313" key="9">
    <source>
        <dbReference type="EnsemblMetazoa" id="HelroP193089"/>
    </source>
</evidence>
<dbReference type="GeneID" id="20212516"/>
<dbReference type="Pfam" id="PF01336">
    <property type="entry name" value="tRNA_anti-codon"/>
    <property type="match status" value="1"/>
</dbReference>
<dbReference type="NCBIfam" id="TIGR00459">
    <property type="entry name" value="aspS_bact"/>
    <property type="match status" value="1"/>
</dbReference>
<dbReference type="OMA" id="LCGWVDR"/>
<dbReference type="CTD" id="20212516"/>
<dbReference type="AlphaFoldDB" id="T1FUM0"/>
<keyword evidence="10" id="KW-1185">Reference proteome</keyword>
<evidence type="ECO:0000256" key="5">
    <source>
        <dbReference type="ARBA" id="ARBA00022917"/>
    </source>
</evidence>
<keyword evidence="6" id="KW-0030">Aminoacyl-tRNA synthetase</keyword>
<dbReference type="InterPro" id="IPR047089">
    <property type="entry name" value="Asp-tRNA-ligase_1_N"/>
</dbReference>
<keyword evidence="4" id="KW-0067">ATP-binding</keyword>
<gene>
    <name evidence="9" type="primary">20212516</name>
    <name evidence="8" type="ORF">HELRODRAFT_193089</name>
</gene>
<dbReference type="InParanoid" id="T1FUM0"/>
<dbReference type="CDD" id="cd04317">
    <property type="entry name" value="EcAspRS_like_N"/>
    <property type="match status" value="1"/>
</dbReference>
<dbReference type="InterPro" id="IPR004115">
    <property type="entry name" value="GAD-like_sf"/>
</dbReference>
<keyword evidence="3" id="KW-0547">Nucleotide-binding</keyword>